<feature type="transmembrane region" description="Helical" evidence="6">
    <location>
        <begin position="79"/>
        <end position="99"/>
    </location>
</feature>
<keyword evidence="2 6" id="KW-0812">Transmembrane</keyword>
<protein>
    <recommendedName>
        <fullName evidence="9">PQ loop repeat protein</fullName>
    </recommendedName>
</protein>
<evidence type="ECO:0008006" key="9">
    <source>
        <dbReference type="Google" id="ProtNLM"/>
    </source>
</evidence>
<evidence type="ECO:0000256" key="1">
    <source>
        <dbReference type="ARBA" id="ARBA00004141"/>
    </source>
</evidence>
<dbReference type="InterPro" id="IPR006603">
    <property type="entry name" value="PQ-loop_rpt"/>
</dbReference>
<accession>A0AAD9I3M2</accession>
<comment type="caution">
    <text evidence="7">The sequence shown here is derived from an EMBL/GenBank/DDBJ whole genome shotgun (WGS) entry which is preliminary data.</text>
</comment>
<dbReference type="Pfam" id="PF04193">
    <property type="entry name" value="PQ-loop"/>
    <property type="match status" value="2"/>
</dbReference>
<dbReference type="Gene3D" id="1.20.1280.290">
    <property type="match status" value="2"/>
</dbReference>
<keyword evidence="8" id="KW-1185">Reference proteome</keyword>
<feature type="compositionally biased region" description="Basic and acidic residues" evidence="5">
    <location>
        <begin position="285"/>
        <end position="295"/>
    </location>
</feature>
<feature type="region of interest" description="Disordered" evidence="5">
    <location>
        <begin position="264"/>
        <end position="325"/>
    </location>
</feature>
<evidence type="ECO:0000256" key="4">
    <source>
        <dbReference type="ARBA" id="ARBA00023136"/>
    </source>
</evidence>
<dbReference type="Proteomes" id="UP001217918">
    <property type="component" value="Unassembled WGS sequence"/>
</dbReference>
<evidence type="ECO:0000313" key="7">
    <source>
        <dbReference type="EMBL" id="KAK2070551.1"/>
    </source>
</evidence>
<name>A0AAD9I3M2_9PEZI</name>
<feature type="transmembrane region" description="Helical" evidence="6">
    <location>
        <begin position="151"/>
        <end position="169"/>
    </location>
</feature>
<comment type="subcellular location">
    <subcellularLocation>
        <location evidence="1">Membrane</location>
        <topology evidence="1">Multi-pass membrane protein</topology>
    </subcellularLocation>
</comment>
<reference evidence="7" key="1">
    <citation type="journal article" date="2023" name="Mol. Plant Microbe Interact.">
        <title>Elucidating the Obligate Nature and Biological Capacity of an Invasive Fungal Corn Pathogen.</title>
        <authorList>
            <person name="MacCready J.S."/>
            <person name="Roggenkamp E.M."/>
            <person name="Gdanetz K."/>
            <person name="Chilvers M.I."/>
        </authorList>
    </citation>
    <scope>NUCLEOTIDE SEQUENCE</scope>
    <source>
        <strain evidence="7">PM02</strain>
    </source>
</reference>
<evidence type="ECO:0000256" key="6">
    <source>
        <dbReference type="SAM" id="Phobius"/>
    </source>
</evidence>
<dbReference type="SMART" id="SM00679">
    <property type="entry name" value="CTNS"/>
    <property type="match status" value="2"/>
</dbReference>
<feature type="transmembrane region" description="Helical" evidence="6">
    <location>
        <begin position="215"/>
        <end position="235"/>
    </location>
</feature>
<dbReference type="InterPro" id="IPR051415">
    <property type="entry name" value="LAAT-1"/>
</dbReference>
<proteinExistence type="predicted"/>
<feature type="transmembrane region" description="Helical" evidence="6">
    <location>
        <begin position="190"/>
        <end position="209"/>
    </location>
</feature>
<evidence type="ECO:0000313" key="8">
    <source>
        <dbReference type="Proteomes" id="UP001217918"/>
    </source>
</evidence>
<dbReference type="AlphaFoldDB" id="A0AAD9I3M2"/>
<evidence type="ECO:0000256" key="5">
    <source>
        <dbReference type="SAM" id="MobiDB-lite"/>
    </source>
</evidence>
<dbReference type="GO" id="GO:0016020">
    <property type="term" value="C:membrane"/>
    <property type="evidence" value="ECO:0007669"/>
    <property type="project" value="UniProtKB-SubCell"/>
</dbReference>
<keyword evidence="3 6" id="KW-1133">Transmembrane helix</keyword>
<keyword evidence="4 6" id="KW-0472">Membrane</keyword>
<dbReference type="PANTHER" id="PTHR16201:SF11">
    <property type="entry name" value="PQ-LOOP REPEAT-CONTAINING PROTEIN"/>
    <property type="match status" value="1"/>
</dbReference>
<feature type="transmembrane region" description="Helical" evidence="6">
    <location>
        <begin position="21"/>
        <end position="37"/>
    </location>
</feature>
<feature type="compositionally biased region" description="Basic and acidic residues" evidence="5">
    <location>
        <begin position="268"/>
        <end position="278"/>
    </location>
</feature>
<dbReference type="EMBL" id="JAQQPM010000004">
    <property type="protein sequence ID" value="KAK2070551.1"/>
    <property type="molecule type" value="Genomic_DNA"/>
</dbReference>
<sequence length="325" mass="36150">MLVADGQGRCEELRHPKSIELIISIIILVGMLVSYLPQHVRIIQRRTAEGISPYYILLGTTELETWNCLAGLLGIAQLGTQWICFGFIFVLFLVFFRYSTAVVSRDELGPGSKQPDWREVLFVSSLILVHGLVVLVITAILSVVAWSQLDLWANLLGLMAALLAAVQYVPQIWTTYHLRHVGSLSIPMMLIQTPGGLLFALSLFLRLGWGGWSSWGIFLLTALMQGSLLTLAIYYEVQKRRKRPVPKSPAQGQQAHLHAYENSLDDETPGRYENHPEHYANNPEHLPRILDRQDADAAAETTPLLKPGGIGNSSSAYTHGGERSE</sequence>
<organism evidence="7 8">
    <name type="scientific">Phyllachora maydis</name>
    <dbReference type="NCBI Taxonomy" id="1825666"/>
    <lineage>
        <taxon>Eukaryota</taxon>
        <taxon>Fungi</taxon>
        <taxon>Dikarya</taxon>
        <taxon>Ascomycota</taxon>
        <taxon>Pezizomycotina</taxon>
        <taxon>Sordariomycetes</taxon>
        <taxon>Sordariomycetidae</taxon>
        <taxon>Phyllachorales</taxon>
        <taxon>Phyllachoraceae</taxon>
        <taxon>Phyllachora</taxon>
    </lineage>
</organism>
<gene>
    <name evidence="7" type="ORF">P8C59_005036</name>
</gene>
<dbReference type="PANTHER" id="PTHR16201">
    <property type="entry name" value="SEVEN TRANSMEMBRANE PROTEIN 1-RELATED"/>
    <property type="match status" value="1"/>
</dbReference>
<feature type="transmembrane region" description="Helical" evidence="6">
    <location>
        <begin position="120"/>
        <end position="145"/>
    </location>
</feature>
<evidence type="ECO:0000256" key="2">
    <source>
        <dbReference type="ARBA" id="ARBA00022692"/>
    </source>
</evidence>
<evidence type="ECO:0000256" key="3">
    <source>
        <dbReference type="ARBA" id="ARBA00022989"/>
    </source>
</evidence>